<dbReference type="InterPro" id="IPR029498">
    <property type="entry name" value="HeLo_dom"/>
</dbReference>
<reference evidence="3 4" key="1">
    <citation type="submission" date="2015-01" db="EMBL/GenBank/DDBJ databases">
        <title>The Genome Sequence of Exophiala oligosperma CBS72588.</title>
        <authorList>
            <consortium name="The Broad Institute Genomics Platform"/>
            <person name="Cuomo C."/>
            <person name="de Hoog S."/>
            <person name="Gorbushina A."/>
            <person name="Stielow B."/>
            <person name="Teixiera M."/>
            <person name="Abouelleil A."/>
            <person name="Chapman S.B."/>
            <person name="Priest M."/>
            <person name="Young S.K."/>
            <person name="Wortman J."/>
            <person name="Nusbaum C."/>
            <person name="Birren B."/>
        </authorList>
    </citation>
    <scope>NUCLEOTIDE SEQUENCE [LARGE SCALE GENOMIC DNA]</scope>
    <source>
        <strain evidence="3 4">CBS 72588</strain>
    </source>
</reference>
<dbReference type="InterPro" id="IPR038305">
    <property type="entry name" value="HeLo_sf"/>
</dbReference>
<evidence type="ECO:0000313" key="3">
    <source>
        <dbReference type="EMBL" id="KIW47713.1"/>
    </source>
</evidence>
<dbReference type="Pfam" id="PF14479">
    <property type="entry name" value="HeLo"/>
    <property type="match status" value="1"/>
</dbReference>
<dbReference type="GeneID" id="27352453"/>
<dbReference type="EMBL" id="KN847332">
    <property type="protein sequence ID" value="KIW47713.1"/>
    <property type="molecule type" value="Genomic_DNA"/>
</dbReference>
<organism evidence="3 4">
    <name type="scientific">Exophiala oligosperma</name>
    <dbReference type="NCBI Taxonomy" id="215243"/>
    <lineage>
        <taxon>Eukaryota</taxon>
        <taxon>Fungi</taxon>
        <taxon>Dikarya</taxon>
        <taxon>Ascomycota</taxon>
        <taxon>Pezizomycotina</taxon>
        <taxon>Eurotiomycetes</taxon>
        <taxon>Chaetothyriomycetidae</taxon>
        <taxon>Chaetothyriales</taxon>
        <taxon>Herpotrichiellaceae</taxon>
        <taxon>Exophiala</taxon>
    </lineage>
</organism>
<dbReference type="PANTHER" id="PTHR37542:SF3">
    <property type="entry name" value="PRION-INHIBITION AND PROPAGATION HELO DOMAIN-CONTAINING PROTEIN"/>
    <property type="match status" value="1"/>
</dbReference>
<dbReference type="OrthoDB" id="20872at2759"/>
<name>A0A0D2DX82_9EURO</name>
<evidence type="ECO:0000256" key="1">
    <source>
        <dbReference type="SAM" id="MobiDB-lite"/>
    </source>
</evidence>
<dbReference type="VEuPathDB" id="FungiDB:PV06_00379"/>
<dbReference type="Gene3D" id="1.20.120.1020">
    <property type="entry name" value="Prion-inhibition and propagation, HeLo domain"/>
    <property type="match status" value="1"/>
</dbReference>
<proteinExistence type="predicted"/>
<sequence length="283" mass="31286">MAEAAGLVIGAVSVAGLFTTCVDCFEYVQLGRNFGKNFQRSLLRLDVVKLRLSRWAEAVNNSPESHQGATDTTERGQKVREILGEIIELFADAERVSEKYKAKVTGGELVVYDADSELEPDISSIRKKLRELAFRCQKRSSFAQKATWALYEEKNFRRLIEDVTALVDALVDLFPASRDRQRQLSAQEAEELKEEHRLDALEEAAEGVDPLLQDSVQQAIASQSGHAFSGNMAMENARVRYGDEHAAGATGTGAGHRYDRNTAQGSSRVHYGNQFGGKSVLDD</sequence>
<dbReference type="Proteomes" id="UP000053342">
    <property type="component" value="Unassembled WGS sequence"/>
</dbReference>
<dbReference type="AlphaFoldDB" id="A0A0D2DX82"/>
<keyword evidence="4" id="KW-1185">Reference proteome</keyword>
<accession>A0A0D2DX82</accession>
<feature type="domain" description="Prion-inhibition and propagation HeLo" evidence="2">
    <location>
        <begin position="6"/>
        <end position="200"/>
    </location>
</feature>
<protein>
    <recommendedName>
        <fullName evidence="2">Prion-inhibition and propagation HeLo domain-containing protein</fullName>
    </recommendedName>
</protein>
<gene>
    <name evidence="3" type="ORF">PV06_00379</name>
</gene>
<feature type="region of interest" description="Disordered" evidence="1">
    <location>
        <begin position="246"/>
        <end position="283"/>
    </location>
</feature>
<dbReference type="HOGENOM" id="CLU_058675_0_0_1"/>
<dbReference type="STRING" id="215243.A0A0D2DX82"/>
<dbReference type="RefSeq" id="XP_016267929.1">
    <property type="nucleotide sequence ID" value="XM_016400876.1"/>
</dbReference>
<evidence type="ECO:0000313" key="4">
    <source>
        <dbReference type="Proteomes" id="UP000053342"/>
    </source>
</evidence>
<dbReference type="PANTHER" id="PTHR37542">
    <property type="entry name" value="HELO DOMAIN-CONTAINING PROTEIN-RELATED"/>
    <property type="match status" value="1"/>
</dbReference>
<evidence type="ECO:0000259" key="2">
    <source>
        <dbReference type="Pfam" id="PF14479"/>
    </source>
</evidence>